<accession>A0A0E9UF28</accession>
<protein>
    <submittedName>
        <fullName evidence="1">Uncharacterized protein</fullName>
    </submittedName>
</protein>
<evidence type="ECO:0000313" key="1">
    <source>
        <dbReference type="EMBL" id="JAH64454.1"/>
    </source>
</evidence>
<proteinExistence type="predicted"/>
<dbReference type="EMBL" id="GBXM01044123">
    <property type="protein sequence ID" value="JAH64454.1"/>
    <property type="molecule type" value="Transcribed_RNA"/>
</dbReference>
<organism evidence="1">
    <name type="scientific">Anguilla anguilla</name>
    <name type="common">European freshwater eel</name>
    <name type="synonym">Muraena anguilla</name>
    <dbReference type="NCBI Taxonomy" id="7936"/>
    <lineage>
        <taxon>Eukaryota</taxon>
        <taxon>Metazoa</taxon>
        <taxon>Chordata</taxon>
        <taxon>Craniata</taxon>
        <taxon>Vertebrata</taxon>
        <taxon>Euteleostomi</taxon>
        <taxon>Actinopterygii</taxon>
        <taxon>Neopterygii</taxon>
        <taxon>Teleostei</taxon>
        <taxon>Anguilliformes</taxon>
        <taxon>Anguillidae</taxon>
        <taxon>Anguilla</taxon>
    </lineage>
</organism>
<reference evidence="1" key="2">
    <citation type="journal article" date="2015" name="Fish Shellfish Immunol.">
        <title>Early steps in the European eel (Anguilla anguilla)-Vibrio vulnificus interaction in the gills: Role of the RtxA13 toxin.</title>
        <authorList>
            <person name="Callol A."/>
            <person name="Pajuelo D."/>
            <person name="Ebbesson L."/>
            <person name="Teles M."/>
            <person name="MacKenzie S."/>
            <person name="Amaro C."/>
        </authorList>
    </citation>
    <scope>NUCLEOTIDE SEQUENCE</scope>
</reference>
<reference evidence="1" key="1">
    <citation type="submission" date="2014-11" db="EMBL/GenBank/DDBJ databases">
        <authorList>
            <person name="Amaro Gonzalez C."/>
        </authorList>
    </citation>
    <scope>NUCLEOTIDE SEQUENCE</scope>
</reference>
<sequence>MILIFYFPTSFNVS</sequence>
<name>A0A0E9UF28_ANGAN</name>